<dbReference type="AlphaFoldDB" id="A0A011AK15"/>
<sequence length="251" mass="27312">MRPATGYAVYALQYGRRAGVRGEHFLGWDATSGERHDTAYYAWLVLSRDRTILVDSGIDPGAEPPLSGWEYRTSVPALLDSLGIADVDTLVLTHLHYDHAGGMRSFPTARVVVTAAELDYWNSPDAARNRREAWLVDKADLLYLADHRGITGDTEIAPGVSVHPVGGHTAGMQVVRVDTGYTTVVLASDASHFAENLDTDTPGNILHSMPGVYRAFDRVRELAGEGLIVPGHDPGVMERFPSVAEHVVRIA</sequence>
<dbReference type="SUPFAM" id="SSF56281">
    <property type="entry name" value="Metallo-hydrolase/oxidoreductase"/>
    <property type="match status" value="1"/>
</dbReference>
<dbReference type="InterPro" id="IPR001279">
    <property type="entry name" value="Metallo-B-lactamas"/>
</dbReference>
<dbReference type="PANTHER" id="PTHR42978">
    <property type="entry name" value="QUORUM-QUENCHING LACTONASE YTNP-RELATED-RELATED"/>
    <property type="match status" value="1"/>
</dbReference>
<dbReference type="CDD" id="cd07729">
    <property type="entry name" value="AHL_lactonase_MBL-fold"/>
    <property type="match status" value="1"/>
</dbReference>
<comment type="cofactor">
    <cofactor evidence="1">
        <name>Zn(2+)</name>
        <dbReference type="ChEBI" id="CHEBI:29105"/>
    </cofactor>
</comment>
<keyword evidence="4 7" id="KW-0378">Hydrolase</keyword>
<dbReference type="Gene3D" id="3.60.15.10">
    <property type="entry name" value="Ribonuclease Z/Hydroxyacylglutathione hydrolase-like"/>
    <property type="match status" value="1"/>
</dbReference>
<comment type="similarity">
    <text evidence="2">Belongs to the metallo-beta-lactamase superfamily.</text>
</comment>
<dbReference type="OrthoDB" id="3196337at2"/>
<feature type="domain" description="Metallo-beta-lactamase" evidence="6">
    <location>
        <begin position="39"/>
        <end position="232"/>
    </location>
</feature>
<dbReference type="PANTHER" id="PTHR42978:SF7">
    <property type="entry name" value="METALLO-HYDROLASE RV2300C-RELATED"/>
    <property type="match status" value="1"/>
</dbReference>
<keyword evidence="3" id="KW-0479">Metal-binding</keyword>
<evidence type="ECO:0000313" key="8">
    <source>
        <dbReference type="Proteomes" id="UP000021053"/>
    </source>
</evidence>
<evidence type="ECO:0000256" key="5">
    <source>
        <dbReference type="ARBA" id="ARBA00022833"/>
    </source>
</evidence>
<evidence type="ECO:0000256" key="3">
    <source>
        <dbReference type="ARBA" id="ARBA00022723"/>
    </source>
</evidence>
<dbReference type="InterPro" id="IPR036866">
    <property type="entry name" value="RibonucZ/Hydroxyglut_hydro"/>
</dbReference>
<dbReference type="EMBL" id="JFBT01000001">
    <property type="protein sequence ID" value="EXG82306.1"/>
    <property type="molecule type" value="Genomic_DNA"/>
</dbReference>
<dbReference type="GO" id="GO:0016787">
    <property type="term" value="F:hydrolase activity"/>
    <property type="evidence" value="ECO:0007669"/>
    <property type="project" value="UniProtKB-KW"/>
</dbReference>
<dbReference type="GO" id="GO:0046872">
    <property type="term" value="F:metal ion binding"/>
    <property type="evidence" value="ECO:0007669"/>
    <property type="project" value="UniProtKB-KW"/>
</dbReference>
<dbReference type="PATRIC" id="fig|927661.3.peg.3435"/>
<proteinExistence type="inferred from homology"/>
<keyword evidence="8" id="KW-1185">Reference proteome</keyword>
<evidence type="ECO:0000313" key="7">
    <source>
        <dbReference type="EMBL" id="EXG82306.1"/>
    </source>
</evidence>
<evidence type="ECO:0000256" key="2">
    <source>
        <dbReference type="ARBA" id="ARBA00007749"/>
    </source>
</evidence>
<keyword evidence="5" id="KW-0862">Zinc</keyword>
<reference evidence="7 8" key="1">
    <citation type="submission" date="2013-07" db="EMBL/GenBank/DDBJ databases">
        <authorList>
            <consortium name="DOE Joint Genome Institute"/>
            <person name="Eisen J."/>
            <person name="Huntemann M."/>
            <person name="Han J."/>
            <person name="Chen A."/>
            <person name="Kyrpides N."/>
            <person name="Mavromatis K."/>
            <person name="Markowitz V."/>
            <person name="Palaniappan K."/>
            <person name="Ivanova N."/>
            <person name="Schaumberg A."/>
            <person name="Pati A."/>
            <person name="Liolios K."/>
            <person name="Nordberg H.P."/>
            <person name="Cantor M.N."/>
            <person name="Hua S.X."/>
            <person name="Woyke T."/>
        </authorList>
    </citation>
    <scope>NUCLEOTIDE SEQUENCE [LARGE SCALE GENOMIC DNA]</scope>
    <source>
        <strain evidence="7 8">DSM 44712</strain>
    </source>
</reference>
<dbReference type="HOGENOM" id="CLU_030571_3_3_11"/>
<dbReference type="Proteomes" id="UP000021053">
    <property type="component" value="Unassembled WGS sequence"/>
</dbReference>
<evidence type="ECO:0000259" key="6">
    <source>
        <dbReference type="SMART" id="SM00849"/>
    </source>
</evidence>
<organism evidence="7 8">
    <name type="scientific">Cryptosporangium arvum DSM 44712</name>
    <dbReference type="NCBI Taxonomy" id="927661"/>
    <lineage>
        <taxon>Bacteria</taxon>
        <taxon>Bacillati</taxon>
        <taxon>Actinomycetota</taxon>
        <taxon>Actinomycetes</taxon>
        <taxon>Cryptosporangiales</taxon>
        <taxon>Cryptosporangiaceae</taxon>
        <taxon>Cryptosporangium</taxon>
    </lineage>
</organism>
<dbReference type="Pfam" id="PF00753">
    <property type="entry name" value="Lactamase_B"/>
    <property type="match status" value="1"/>
</dbReference>
<evidence type="ECO:0000256" key="4">
    <source>
        <dbReference type="ARBA" id="ARBA00022801"/>
    </source>
</evidence>
<comment type="caution">
    <text evidence="7">The sequence shown here is derived from an EMBL/GenBank/DDBJ whole genome shotgun (WGS) entry which is preliminary data.</text>
</comment>
<dbReference type="RefSeq" id="WP_035851996.1">
    <property type="nucleotide sequence ID" value="NZ_KK073874.1"/>
</dbReference>
<dbReference type="InterPro" id="IPR051013">
    <property type="entry name" value="MBL_superfamily_lactonases"/>
</dbReference>
<protein>
    <submittedName>
        <fullName evidence="7">Zn-dependent hydrolase, glyoxylase</fullName>
    </submittedName>
</protein>
<accession>A0A011AK15</accession>
<evidence type="ECO:0000256" key="1">
    <source>
        <dbReference type="ARBA" id="ARBA00001947"/>
    </source>
</evidence>
<gene>
    <name evidence="7" type="ORF">CryarDRAFT_3473</name>
</gene>
<name>A0A011AK15_9ACTN</name>
<dbReference type="SMART" id="SM00849">
    <property type="entry name" value="Lactamase_B"/>
    <property type="match status" value="1"/>
</dbReference>